<sequence length="227" mass="26027">MTGKTESPEPHRVFTVTFSRHKDKPQQNPERTKSNSGHLPDSNFVSWLDPGIEEVYCAAPSGDVLTAYKRVDQKVRPVAGTFPQDARVRRQIPEDPLTSLPLLTKHPPEFTPTTRISTEGINKLEINKEGFLWPEEEKLFKHIMVLNEQALAFEDDQRGTIKESYMSPYIIPTVPHEPWVHKNIPIPPGIKNKVIDLLREKMRAGVYEPSQSSYRSRWFCVVKKNGK</sequence>
<proteinExistence type="predicted"/>
<name>A0ACB8SIW7_9AGAM</name>
<protein>
    <submittedName>
        <fullName evidence="1">Uncharacterized protein</fullName>
    </submittedName>
</protein>
<dbReference type="Proteomes" id="UP000814140">
    <property type="component" value="Unassembled WGS sequence"/>
</dbReference>
<accession>A0ACB8SIW7</accession>
<organism evidence="1 2">
    <name type="scientific">Artomyces pyxidatus</name>
    <dbReference type="NCBI Taxonomy" id="48021"/>
    <lineage>
        <taxon>Eukaryota</taxon>
        <taxon>Fungi</taxon>
        <taxon>Dikarya</taxon>
        <taxon>Basidiomycota</taxon>
        <taxon>Agaricomycotina</taxon>
        <taxon>Agaricomycetes</taxon>
        <taxon>Russulales</taxon>
        <taxon>Auriscalpiaceae</taxon>
        <taxon>Artomyces</taxon>
    </lineage>
</organism>
<evidence type="ECO:0000313" key="1">
    <source>
        <dbReference type="EMBL" id="KAI0056167.1"/>
    </source>
</evidence>
<dbReference type="EMBL" id="MU277270">
    <property type="protein sequence ID" value="KAI0056167.1"/>
    <property type="molecule type" value="Genomic_DNA"/>
</dbReference>
<reference evidence="1" key="1">
    <citation type="submission" date="2021-03" db="EMBL/GenBank/DDBJ databases">
        <authorList>
            <consortium name="DOE Joint Genome Institute"/>
            <person name="Ahrendt S."/>
            <person name="Looney B.P."/>
            <person name="Miyauchi S."/>
            <person name="Morin E."/>
            <person name="Drula E."/>
            <person name="Courty P.E."/>
            <person name="Chicoki N."/>
            <person name="Fauchery L."/>
            <person name="Kohler A."/>
            <person name="Kuo A."/>
            <person name="Labutti K."/>
            <person name="Pangilinan J."/>
            <person name="Lipzen A."/>
            <person name="Riley R."/>
            <person name="Andreopoulos W."/>
            <person name="He G."/>
            <person name="Johnson J."/>
            <person name="Barry K.W."/>
            <person name="Grigoriev I.V."/>
            <person name="Nagy L."/>
            <person name="Hibbett D."/>
            <person name="Henrissat B."/>
            <person name="Matheny P.B."/>
            <person name="Labbe J."/>
            <person name="Martin F."/>
        </authorList>
    </citation>
    <scope>NUCLEOTIDE SEQUENCE</scope>
    <source>
        <strain evidence="1">HHB10654</strain>
    </source>
</reference>
<comment type="caution">
    <text evidence="1">The sequence shown here is derived from an EMBL/GenBank/DDBJ whole genome shotgun (WGS) entry which is preliminary data.</text>
</comment>
<reference evidence="1" key="2">
    <citation type="journal article" date="2022" name="New Phytol.">
        <title>Evolutionary transition to the ectomycorrhizal habit in the genomes of a hyperdiverse lineage of mushroom-forming fungi.</title>
        <authorList>
            <person name="Looney B."/>
            <person name="Miyauchi S."/>
            <person name="Morin E."/>
            <person name="Drula E."/>
            <person name="Courty P.E."/>
            <person name="Kohler A."/>
            <person name="Kuo A."/>
            <person name="LaButti K."/>
            <person name="Pangilinan J."/>
            <person name="Lipzen A."/>
            <person name="Riley R."/>
            <person name="Andreopoulos W."/>
            <person name="He G."/>
            <person name="Johnson J."/>
            <person name="Nolan M."/>
            <person name="Tritt A."/>
            <person name="Barry K.W."/>
            <person name="Grigoriev I.V."/>
            <person name="Nagy L.G."/>
            <person name="Hibbett D."/>
            <person name="Henrissat B."/>
            <person name="Matheny P.B."/>
            <person name="Labbe J."/>
            <person name="Martin F.M."/>
        </authorList>
    </citation>
    <scope>NUCLEOTIDE SEQUENCE</scope>
    <source>
        <strain evidence="1">HHB10654</strain>
    </source>
</reference>
<evidence type="ECO:0000313" key="2">
    <source>
        <dbReference type="Proteomes" id="UP000814140"/>
    </source>
</evidence>
<feature type="non-terminal residue" evidence="1">
    <location>
        <position position="227"/>
    </location>
</feature>
<keyword evidence="2" id="KW-1185">Reference proteome</keyword>
<gene>
    <name evidence="1" type="ORF">BV25DRAFT_1814497</name>
</gene>